<dbReference type="SUPFAM" id="SSF81383">
    <property type="entry name" value="F-box domain"/>
    <property type="match status" value="1"/>
</dbReference>
<dbReference type="EMBL" id="BKCJ011160030">
    <property type="protein sequence ID" value="GFC96410.1"/>
    <property type="molecule type" value="Genomic_DNA"/>
</dbReference>
<name>A0A699SG57_TANCI</name>
<evidence type="ECO:0000313" key="1">
    <source>
        <dbReference type="EMBL" id="GFC96410.1"/>
    </source>
</evidence>
<dbReference type="CDD" id="cd09917">
    <property type="entry name" value="F-box_SF"/>
    <property type="match status" value="1"/>
</dbReference>
<comment type="caution">
    <text evidence="1">The sequence shown here is derived from an EMBL/GenBank/DDBJ whole genome shotgun (WGS) entry which is preliminary data.</text>
</comment>
<reference evidence="1" key="1">
    <citation type="journal article" date="2019" name="Sci. Rep.">
        <title>Draft genome of Tanacetum cinerariifolium, the natural source of mosquito coil.</title>
        <authorList>
            <person name="Yamashiro T."/>
            <person name="Shiraishi A."/>
            <person name="Satake H."/>
            <person name="Nakayama K."/>
        </authorList>
    </citation>
    <scope>NUCLEOTIDE SEQUENCE</scope>
</reference>
<protein>
    <submittedName>
        <fullName evidence="1">F-box protein At1g78280</fullName>
    </submittedName>
</protein>
<proteinExistence type="predicted"/>
<organism evidence="1">
    <name type="scientific">Tanacetum cinerariifolium</name>
    <name type="common">Dalmatian daisy</name>
    <name type="synonym">Chrysanthemum cinerariifolium</name>
    <dbReference type="NCBI Taxonomy" id="118510"/>
    <lineage>
        <taxon>Eukaryota</taxon>
        <taxon>Viridiplantae</taxon>
        <taxon>Streptophyta</taxon>
        <taxon>Embryophyta</taxon>
        <taxon>Tracheophyta</taxon>
        <taxon>Spermatophyta</taxon>
        <taxon>Magnoliopsida</taxon>
        <taxon>eudicotyledons</taxon>
        <taxon>Gunneridae</taxon>
        <taxon>Pentapetalae</taxon>
        <taxon>asterids</taxon>
        <taxon>campanulids</taxon>
        <taxon>Asterales</taxon>
        <taxon>Asteraceae</taxon>
        <taxon>Asteroideae</taxon>
        <taxon>Anthemideae</taxon>
        <taxon>Anthemidinae</taxon>
        <taxon>Tanacetum</taxon>
    </lineage>
</organism>
<feature type="non-terminal residue" evidence="1">
    <location>
        <position position="45"/>
    </location>
</feature>
<gene>
    <name evidence="1" type="ORF">Tci_868380</name>
</gene>
<sequence length="45" mass="4784">MEVGAAVQDRRPDGLGNFNVLDDETVCFILGFLSPRDVATLACAS</sequence>
<accession>A0A699SG57</accession>
<dbReference type="AlphaFoldDB" id="A0A699SG57"/>
<dbReference type="InterPro" id="IPR036047">
    <property type="entry name" value="F-box-like_dom_sf"/>
</dbReference>